<accession>A0AA39QAP2</accession>
<gene>
    <name evidence="1" type="ORF">EDD18DRAFT_1102761</name>
</gene>
<sequence>MCLVPKLEQNLLYITYELWTKRQTQEILTDAAAIPRKDNRNSFLSAFSLRNIHENAFWNIEDCDPFQALSFDGLHAYDNGLFGDHIRKEVISQVEALGSKSVGWADDQIKCFPHWRNLYHFESGFMAVHFADGTKYKDLSKLYGASHEYEQLTKSVKPGTKKWNFPKVHSHKHMADDILEKGVMLNYNTKPNEKMHGPLKDAYQL</sequence>
<reference evidence="1" key="1">
    <citation type="submission" date="2023-06" db="EMBL/GenBank/DDBJ databases">
        <authorList>
            <consortium name="Lawrence Berkeley National Laboratory"/>
            <person name="Ahrendt S."/>
            <person name="Sahu N."/>
            <person name="Indic B."/>
            <person name="Wong-Bajracharya J."/>
            <person name="Merenyi Z."/>
            <person name="Ke H.-M."/>
            <person name="Monk M."/>
            <person name="Kocsube S."/>
            <person name="Drula E."/>
            <person name="Lipzen A."/>
            <person name="Balint B."/>
            <person name="Henrissat B."/>
            <person name="Andreopoulos B."/>
            <person name="Martin F.M."/>
            <person name="Harder C.B."/>
            <person name="Rigling D."/>
            <person name="Ford K.L."/>
            <person name="Foster G.D."/>
            <person name="Pangilinan J."/>
            <person name="Papanicolaou A."/>
            <person name="Barry K."/>
            <person name="LaButti K."/>
            <person name="Viragh M."/>
            <person name="Koriabine M."/>
            <person name="Yan M."/>
            <person name="Riley R."/>
            <person name="Champramary S."/>
            <person name="Plett K.L."/>
            <person name="Tsai I.J."/>
            <person name="Slot J."/>
            <person name="Sipos G."/>
            <person name="Plett J."/>
            <person name="Nagy L.G."/>
            <person name="Grigoriev I.V."/>
        </authorList>
    </citation>
    <scope>NUCLEOTIDE SEQUENCE</scope>
    <source>
        <strain evidence="1">HWK02</strain>
    </source>
</reference>
<dbReference type="AlphaFoldDB" id="A0AA39QAP2"/>
<protein>
    <submittedName>
        <fullName evidence="1">Uncharacterized protein</fullName>
    </submittedName>
</protein>
<organism evidence="1 2">
    <name type="scientific">Armillaria luteobubalina</name>
    <dbReference type="NCBI Taxonomy" id="153913"/>
    <lineage>
        <taxon>Eukaryota</taxon>
        <taxon>Fungi</taxon>
        <taxon>Dikarya</taxon>
        <taxon>Basidiomycota</taxon>
        <taxon>Agaricomycotina</taxon>
        <taxon>Agaricomycetes</taxon>
        <taxon>Agaricomycetidae</taxon>
        <taxon>Agaricales</taxon>
        <taxon>Marasmiineae</taxon>
        <taxon>Physalacriaceae</taxon>
        <taxon>Armillaria</taxon>
    </lineage>
</organism>
<dbReference type="Proteomes" id="UP001175228">
    <property type="component" value="Unassembled WGS sequence"/>
</dbReference>
<comment type="caution">
    <text evidence="1">The sequence shown here is derived from an EMBL/GenBank/DDBJ whole genome shotgun (WGS) entry which is preliminary data.</text>
</comment>
<dbReference type="EMBL" id="JAUEPU010000009">
    <property type="protein sequence ID" value="KAK0499398.1"/>
    <property type="molecule type" value="Genomic_DNA"/>
</dbReference>
<name>A0AA39QAP2_9AGAR</name>
<evidence type="ECO:0000313" key="2">
    <source>
        <dbReference type="Proteomes" id="UP001175228"/>
    </source>
</evidence>
<keyword evidence="2" id="KW-1185">Reference proteome</keyword>
<evidence type="ECO:0000313" key="1">
    <source>
        <dbReference type="EMBL" id="KAK0499398.1"/>
    </source>
</evidence>
<proteinExistence type="predicted"/>